<evidence type="ECO:0000259" key="2">
    <source>
        <dbReference type="Pfam" id="PF04909"/>
    </source>
</evidence>
<proteinExistence type="predicted"/>
<accession>A0A6J6I5D2</accession>
<dbReference type="SUPFAM" id="SSF51556">
    <property type="entry name" value="Metallo-dependent hydrolases"/>
    <property type="match status" value="1"/>
</dbReference>
<evidence type="ECO:0000313" key="4">
    <source>
        <dbReference type="EMBL" id="CAB4662450.1"/>
    </source>
</evidence>
<feature type="domain" description="Amidohydrolase-related" evidence="2">
    <location>
        <begin position="100"/>
        <end position="391"/>
    </location>
</feature>
<sequence length="403" mass="45466">MSQFTGAPIFDADQHMYETPDALTRYLPEEYESSIQFAQIGRNTRIVINGVVTDYIPNPTFNRVARPGAHEPYYAGNNPDGLTLQELMGRGIDCPEEFRNPEDRLPVLDEQGVRETFMFPTLANLVETSAEEDYHLVGEVIHALNRWMLEHWTFNYQNRIFASPVITCGTVEGAQREFEFAASNGAKIVLMKPAPAFGPHGWRSSALPEFDPLWRDIEASGIPVALHASQSPLEKYAATWEPVKVKNAFAGSSFKTIVRGHRDIADMVTSLICHGTFTRFPKLKVMSVENGSDWIGHLFDDFESLKTKNPKAFEEDPIEVFRRNMYVSPFWEGKVSDLVELVGDDRILFGSDYPHPEGLAEPIGYYNYVDPMDEERTYDVMGDNSRRMIGLPTLNPQSGARAA</sequence>
<dbReference type="GO" id="GO:0016787">
    <property type="term" value="F:hydrolase activity"/>
    <property type="evidence" value="ECO:0007669"/>
    <property type="project" value="InterPro"/>
</dbReference>
<dbReference type="AlphaFoldDB" id="A0A6J6I5D2"/>
<dbReference type="GO" id="GO:0016831">
    <property type="term" value="F:carboxy-lyase activity"/>
    <property type="evidence" value="ECO:0007669"/>
    <property type="project" value="InterPro"/>
</dbReference>
<dbReference type="PANTHER" id="PTHR21240:SF28">
    <property type="entry name" value="ISO-OROTATE DECARBOXYLASE (EUROFUNG)"/>
    <property type="match status" value="1"/>
</dbReference>
<dbReference type="Pfam" id="PF04909">
    <property type="entry name" value="Amidohydro_2"/>
    <property type="match status" value="1"/>
</dbReference>
<name>A0A6J6I5D2_9ZZZZ</name>
<gene>
    <name evidence="3" type="ORF">UFOPK1908_00833</name>
    <name evidence="4" type="ORF">UFOPK2282_00634</name>
    <name evidence="5" type="ORF">UFOPK3576_00803</name>
</gene>
<keyword evidence="1" id="KW-0456">Lyase</keyword>
<dbReference type="GO" id="GO:0019748">
    <property type="term" value="P:secondary metabolic process"/>
    <property type="evidence" value="ECO:0007669"/>
    <property type="project" value="TreeGrafter"/>
</dbReference>
<dbReference type="EMBL" id="CAFBMO010000027">
    <property type="protein sequence ID" value="CAB4906598.1"/>
    <property type="molecule type" value="Genomic_DNA"/>
</dbReference>
<evidence type="ECO:0000256" key="1">
    <source>
        <dbReference type="ARBA" id="ARBA00023239"/>
    </source>
</evidence>
<dbReference type="Gene3D" id="3.20.20.140">
    <property type="entry name" value="Metal-dependent hydrolases"/>
    <property type="match status" value="1"/>
</dbReference>
<evidence type="ECO:0000313" key="3">
    <source>
        <dbReference type="EMBL" id="CAB4621641.1"/>
    </source>
</evidence>
<dbReference type="EMBL" id="CAEZWR010000057">
    <property type="protein sequence ID" value="CAB4662450.1"/>
    <property type="molecule type" value="Genomic_DNA"/>
</dbReference>
<dbReference type="PANTHER" id="PTHR21240">
    <property type="entry name" value="2-AMINO-3-CARBOXYLMUCONATE-6-SEMIALDEHYDE DECARBOXYLASE"/>
    <property type="match status" value="1"/>
</dbReference>
<reference evidence="3" key="1">
    <citation type="submission" date="2020-05" db="EMBL/GenBank/DDBJ databases">
        <authorList>
            <person name="Chiriac C."/>
            <person name="Salcher M."/>
            <person name="Ghai R."/>
            <person name="Kavagutti S V."/>
        </authorList>
    </citation>
    <scope>NUCLEOTIDE SEQUENCE</scope>
</reference>
<dbReference type="GO" id="GO:0005737">
    <property type="term" value="C:cytoplasm"/>
    <property type="evidence" value="ECO:0007669"/>
    <property type="project" value="TreeGrafter"/>
</dbReference>
<dbReference type="InterPro" id="IPR032465">
    <property type="entry name" value="ACMSD"/>
</dbReference>
<dbReference type="InterPro" id="IPR006680">
    <property type="entry name" value="Amidohydro-rel"/>
</dbReference>
<dbReference type="InterPro" id="IPR032466">
    <property type="entry name" value="Metal_Hydrolase"/>
</dbReference>
<protein>
    <submittedName>
        <fullName evidence="3">Unannotated protein</fullName>
    </submittedName>
</protein>
<organism evidence="3">
    <name type="scientific">freshwater metagenome</name>
    <dbReference type="NCBI Taxonomy" id="449393"/>
    <lineage>
        <taxon>unclassified sequences</taxon>
        <taxon>metagenomes</taxon>
        <taxon>ecological metagenomes</taxon>
    </lineage>
</organism>
<dbReference type="EMBL" id="CAEZVB010000034">
    <property type="protein sequence ID" value="CAB4621641.1"/>
    <property type="molecule type" value="Genomic_DNA"/>
</dbReference>
<evidence type="ECO:0000313" key="5">
    <source>
        <dbReference type="EMBL" id="CAB4906598.1"/>
    </source>
</evidence>